<evidence type="ECO:0000256" key="2">
    <source>
        <dbReference type="SAM" id="MobiDB-lite"/>
    </source>
</evidence>
<feature type="region of interest" description="Disordered" evidence="2">
    <location>
        <begin position="85"/>
        <end position="113"/>
    </location>
</feature>
<dbReference type="SUPFAM" id="SSF56672">
    <property type="entry name" value="DNA/RNA polymerases"/>
    <property type="match status" value="1"/>
</dbReference>
<dbReference type="PROSITE" id="PS50157">
    <property type="entry name" value="ZINC_FINGER_C2H2_2"/>
    <property type="match status" value="1"/>
</dbReference>
<feature type="region of interest" description="Disordered" evidence="2">
    <location>
        <begin position="167"/>
        <end position="187"/>
    </location>
</feature>
<evidence type="ECO:0000313" key="5">
    <source>
        <dbReference type="Proteomes" id="UP000092445"/>
    </source>
</evidence>
<keyword evidence="1" id="KW-0862">Zinc</keyword>
<keyword evidence="1" id="KW-0863">Zinc-finger</keyword>
<dbReference type="PROSITE" id="PS00028">
    <property type="entry name" value="ZINC_FINGER_C2H2_1"/>
    <property type="match status" value="1"/>
</dbReference>
<dbReference type="GO" id="GO:0008270">
    <property type="term" value="F:zinc ion binding"/>
    <property type="evidence" value="ECO:0007669"/>
    <property type="project" value="UniProtKB-KW"/>
</dbReference>
<dbReference type="InterPro" id="IPR000477">
    <property type="entry name" value="RT_dom"/>
</dbReference>
<feature type="compositionally biased region" description="Polar residues" evidence="2">
    <location>
        <begin position="93"/>
        <end position="113"/>
    </location>
</feature>
<dbReference type="VEuPathDB" id="VectorBase:GPAI034695"/>
<dbReference type="GO" id="GO:0071897">
    <property type="term" value="P:DNA biosynthetic process"/>
    <property type="evidence" value="ECO:0007669"/>
    <property type="project" value="UniProtKB-ARBA"/>
</dbReference>
<reference evidence="5" key="1">
    <citation type="submission" date="2014-03" db="EMBL/GenBank/DDBJ databases">
        <authorList>
            <person name="Aksoy S."/>
            <person name="Warren W."/>
            <person name="Wilson R.K."/>
        </authorList>
    </citation>
    <scope>NUCLEOTIDE SEQUENCE [LARGE SCALE GENOMIC DNA]</scope>
    <source>
        <strain evidence="5">IAEA</strain>
    </source>
</reference>
<dbReference type="EnsemblMetazoa" id="GPAI034695-RA">
    <property type="protein sequence ID" value="GPAI034695-PA"/>
    <property type="gene ID" value="GPAI034695"/>
</dbReference>
<dbReference type="PANTHER" id="PTHR19446">
    <property type="entry name" value="REVERSE TRANSCRIPTASES"/>
    <property type="match status" value="1"/>
</dbReference>
<organism evidence="4 5">
    <name type="scientific">Glossina pallidipes</name>
    <name type="common">Tsetse fly</name>
    <dbReference type="NCBI Taxonomy" id="7398"/>
    <lineage>
        <taxon>Eukaryota</taxon>
        <taxon>Metazoa</taxon>
        <taxon>Ecdysozoa</taxon>
        <taxon>Arthropoda</taxon>
        <taxon>Hexapoda</taxon>
        <taxon>Insecta</taxon>
        <taxon>Pterygota</taxon>
        <taxon>Neoptera</taxon>
        <taxon>Endopterygota</taxon>
        <taxon>Diptera</taxon>
        <taxon>Brachycera</taxon>
        <taxon>Muscomorpha</taxon>
        <taxon>Hippoboscoidea</taxon>
        <taxon>Glossinidae</taxon>
        <taxon>Glossina</taxon>
    </lineage>
</organism>
<feature type="compositionally biased region" description="Basic and acidic residues" evidence="2">
    <location>
        <begin position="170"/>
        <end position="187"/>
    </location>
</feature>
<evidence type="ECO:0000313" key="4">
    <source>
        <dbReference type="EnsemblMetazoa" id="GPAI034695-PA"/>
    </source>
</evidence>
<sequence length="583" mass="66174">MNLTSYGRNKDACARVRVQHHVERGQHTPRCEHEDFLVRFGPRVVLVAVAALSQHVLVSRKYRRPLQDTPVLNSTMMLLLLMRGSDDSHQQHRQNSPNTIADEQPSCSNTSQIHYISPNHIPLNMPIQNYQSNNNTLNQNPSRFHSDTSCRVCGRTFTTKTGVGVHMRRAHSDEHDQQKARTDVKQRWSEEEESLLARKEAELTAIGTQFMNEALAPLFPSRSLEAIKKARQKETYHKRVQEYIAMQAEGNQVGEVPQKSEVRNPPSGLSEAVTEVDDHLRELLSMQGENPGDFRPITIPSVMVRQLHGILAKRITEALELGPRQRAFLPTDGTGDNAVLLDIILKAVKAKFHCWCMALLDVSKAFDSVSHNTIRTGLRSIGIPENFILYLEEYCKSASTVLMEDGIIPKRGVKQGGLGIPCLRWYVPLIRTKGLKSTTLPNNTVPRVGEGDECKWHSIYNKQFKAWAAWRANHSNQAIRQENPYLGGCDLTPNLPWFCLDIPYASVHYPIMISNRSLTHNKLFIPKFLFKNTDGPKLVQFNKLSVLAENHQYFLISSNDTQYNRGGFMFSMHLYSYQRSVAA</sequence>
<keyword evidence="5" id="KW-1185">Reference proteome</keyword>
<dbReference type="Pfam" id="PF00078">
    <property type="entry name" value="RVT_1"/>
    <property type="match status" value="1"/>
</dbReference>
<accession>A0A1B0A567</accession>
<dbReference type="AlphaFoldDB" id="A0A1B0A567"/>
<evidence type="ECO:0000259" key="3">
    <source>
        <dbReference type="PROSITE" id="PS50157"/>
    </source>
</evidence>
<reference evidence="4" key="2">
    <citation type="submission" date="2020-05" db="UniProtKB">
        <authorList>
            <consortium name="EnsemblMetazoa"/>
        </authorList>
    </citation>
    <scope>IDENTIFICATION</scope>
    <source>
        <strain evidence="4">IAEA</strain>
    </source>
</reference>
<feature type="domain" description="C2H2-type" evidence="3">
    <location>
        <begin position="148"/>
        <end position="176"/>
    </location>
</feature>
<evidence type="ECO:0000256" key="1">
    <source>
        <dbReference type="PROSITE-ProRule" id="PRU00042"/>
    </source>
</evidence>
<proteinExistence type="predicted"/>
<dbReference type="InterPro" id="IPR013087">
    <property type="entry name" value="Znf_C2H2_type"/>
</dbReference>
<dbReference type="InterPro" id="IPR043502">
    <property type="entry name" value="DNA/RNA_pol_sf"/>
</dbReference>
<protein>
    <recommendedName>
        <fullName evidence="3">C2H2-type domain-containing protein</fullName>
    </recommendedName>
</protein>
<keyword evidence="1" id="KW-0479">Metal-binding</keyword>
<name>A0A1B0A567_GLOPL</name>
<dbReference type="Proteomes" id="UP000092445">
    <property type="component" value="Unassembled WGS sequence"/>
</dbReference>